<reference evidence="1 2" key="1">
    <citation type="submission" date="2011-08" db="EMBL/GenBank/DDBJ databases">
        <authorList>
            <person name="Weinstock G."/>
            <person name="Sodergren E."/>
            <person name="Clifton S."/>
            <person name="Fulton L."/>
            <person name="Fulton B."/>
            <person name="Courtney L."/>
            <person name="Fronick C."/>
            <person name="Harrison M."/>
            <person name="Strong C."/>
            <person name="Farmer C."/>
            <person name="Delahaunty K."/>
            <person name="Markovic C."/>
            <person name="Hall O."/>
            <person name="Minx P."/>
            <person name="Tomlinson C."/>
            <person name="Mitreva M."/>
            <person name="Hou S."/>
            <person name="Chen J."/>
            <person name="Wollam A."/>
            <person name="Pepin K.H."/>
            <person name="Johnson M."/>
            <person name="Bhonagiri V."/>
            <person name="Zhang X."/>
            <person name="Suruliraj S."/>
            <person name="Warren W."/>
            <person name="Chinwalla A."/>
            <person name="Mardis E.R."/>
            <person name="Wilson R.K."/>
        </authorList>
    </citation>
    <scope>NUCLEOTIDE SEQUENCE [LARGE SCALE GENOMIC DNA]</scope>
    <source>
        <strain evidence="1 2">F0432</strain>
    </source>
</reference>
<proteinExistence type="predicted"/>
<comment type="caution">
    <text evidence="1">The sequence shown here is derived from an EMBL/GenBank/DDBJ whole genome shotgun (WGS) entry which is preliminary data.</text>
</comment>
<accession>G9ZD90</accession>
<organism evidence="1 2">
    <name type="scientific">Cardiobacterium valvarum F0432</name>
    <dbReference type="NCBI Taxonomy" id="797473"/>
    <lineage>
        <taxon>Bacteria</taxon>
        <taxon>Pseudomonadati</taxon>
        <taxon>Pseudomonadota</taxon>
        <taxon>Gammaproteobacteria</taxon>
        <taxon>Cardiobacteriales</taxon>
        <taxon>Cardiobacteriaceae</taxon>
        <taxon>Cardiobacterium</taxon>
    </lineage>
</organism>
<sequence length="42" mass="4838">MPQYSAHPPLHHSMPIHSLADLLTAQARHETLHYLPFWGHTP</sequence>
<protein>
    <submittedName>
        <fullName evidence="1">Uncharacterized protein</fullName>
    </submittedName>
</protein>
<dbReference type="HOGENOM" id="CLU_3248987_0_0_6"/>
<dbReference type="Proteomes" id="UP000004750">
    <property type="component" value="Unassembled WGS sequence"/>
</dbReference>
<name>G9ZD90_9GAMM</name>
<dbReference type="EMBL" id="AGCM01000035">
    <property type="protein sequence ID" value="EHM55491.1"/>
    <property type="molecule type" value="Genomic_DNA"/>
</dbReference>
<dbReference type="AlphaFoldDB" id="G9ZD90"/>
<gene>
    <name evidence="1" type="ORF">HMPREF9080_00724</name>
</gene>
<evidence type="ECO:0000313" key="1">
    <source>
        <dbReference type="EMBL" id="EHM55491.1"/>
    </source>
</evidence>
<evidence type="ECO:0000313" key="2">
    <source>
        <dbReference type="Proteomes" id="UP000004750"/>
    </source>
</evidence>